<evidence type="ECO:0000256" key="2">
    <source>
        <dbReference type="SAM" id="SignalP"/>
    </source>
</evidence>
<dbReference type="Proteomes" id="UP001055057">
    <property type="component" value="Unassembled WGS sequence"/>
</dbReference>
<name>A0ABQ4TXB4_9HYPH</name>
<feature type="signal peptide" evidence="2">
    <location>
        <begin position="1"/>
        <end position="25"/>
    </location>
</feature>
<protein>
    <submittedName>
        <fullName evidence="3">Uncharacterized protein</fullName>
    </submittedName>
</protein>
<feature type="chain" id="PRO_5046382391" evidence="2">
    <location>
        <begin position="26"/>
        <end position="126"/>
    </location>
</feature>
<accession>A0ABQ4TXB4</accession>
<evidence type="ECO:0000313" key="4">
    <source>
        <dbReference type="Proteomes" id="UP001055057"/>
    </source>
</evidence>
<evidence type="ECO:0000256" key="1">
    <source>
        <dbReference type="SAM" id="MobiDB-lite"/>
    </source>
</evidence>
<reference evidence="3" key="1">
    <citation type="journal article" date="2021" name="Front. Microbiol.">
        <title>Comprehensive Comparative Genomics and Phenotyping of Methylobacterium Species.</title>
        <authorList>
            <person name="Alessa O."/>
            <person name="Ogura Y."/>
            <person name="Fujitani Y."/>
            <person name="Takami H."/>
            <person name="Hayashi T."/>
            <person name="Sahin N."/>
            <person name="Tani A."/>
        </authorList>
    </citation>
    <scope>NUCLEOTIDE SEQUENCE</scope>
    <source>
        <strain evidence="3">DSM 23632</strain>
    </source>
</reference>
<keyword evidence="4" id="KW-1185">Reference proteome</keyword>
<dbReference type="RefSeq" id="WP_238182464.1">
    <property type="nucleotide sequence ID" value="NZ_BPRB01000102.1"/>
</dbReference>
<feature type="compositionally biased region" description="Low complexity" evidence="1">
    <location>
        <begin position="98"/>
        <end position="110"/>
    </location>
</feature>
<sequence length="126" mass="13244">MTARATTLLAAASLALLAVPAAAQAPRPPAPPAPPPPMEAIAKLAPPTEGVKRRDFYLKPETESAARDSEAKIDAIQRKIDARVRQATRSICAGCTDAAPPRRQRLAAPRIPDEPVATDPAQAPID</sequence>
<organism evidence="3 4">
    <name type="scientific">Methylobacterium trifolii</name>
    <dbReference type="NCBI Taxonomy" id="1003092"/>
    <lineage>
        <taxon>Bacteria</taxon>
        <taxon>Pseudomonadati</taxon>
        <taxon>Pseudomonadota</taxon>
        <taxon>Alphaproteobacteria</taxon>
        <taxon>Hyphomicrobiales</taxon>
        <taxon>Methylobacteriaceae</taxon>
        <taxon>Methylobacterium</taxon>
    </lineage>
</organism>
<evidence type="ECO:0000313" key="3">
    <source>
        <dbReference type="EMBL" id="GJE59909.1"/>
    </source>
</evidence>
<comment type="caution">
    <text evidence="3">The sequence shown here is derived from an EMBL/GenBank/DDBJ whole genome shotgun (WGS) entry which is preliminary data.</text>
</comment>
<feature type="region of interest" description="Disordered" evidence="1">
    <location>
        <begin position="96"/>
        <end position="126"/>
    </location>
</feature>
<dbReference type="EMBL" id="BPRB01000102">
    <property type="protein sequence ID" value="GJE59909.1"/>
    <property type="molecule type" value="Genomic_DNA"/>
</dbReference>
<gene>
    <name evidence="3" type="ORF">MPOCJGCO_2011</name>
</gene>
<proteinExistence type="predicted"/>
<reference evidence="3" key="2">
    <citation type="submission" date="2021-08" db="EMBL/GenBank/DDBJ databases">
        <authorList>
            <person name="Tani A."/>
            <person name="Ola A."/>
            <person name="Ogura Y."/>
            <person name="Katsura K."/>
            <person name="Hayashi T."/>
        </authorList>
    </citation>
    <scope>NUCLEOTIDE SEQUENCE</scope>
    <source>
        <strain evidence="3">DSM 23632</strain>
    </source>
</reference>
<keyword evidence="2" id="KW-0732">Signal</keyword>